<dbReference type="GO" id="GO:0003676">
    <property type="term" value="F:nucleic acid binding"/>
    <property type="evidence" value="ECO:0007669"/>
    <property type="project" value="InterPro"/>
</dbReference>
<proteinExistence type="predicted"/>
<dbReference type="SUPFAM" id="SSF57756">
    <property type="entry name" value="Retrovirus zinc finger-like domains"/>
    <property type="match status" value="1"/>
</dbReference>
<evidence type="ECO:0000313" key="2">
    <source>
        <dbReference type="EMBL" id="KAK7068118.1"/>
    </source>
</evidence>
<evidence type="ECO:0000256" key="1">
    <source>
        <dbReference type="SAM" id="MobiDB-lite"/>
    </source>
</evidence>
<evidence type="ECO:0000313" key="3">
    <source>
        <dbReference type="Proteomes" id="UP001381693"/>
    </source>
</evidence>
<feature type="compositionally biased region" description="Low complexity" evidence="1">
    <location>
        <begin position="105"/>
        <end position="121"/>
    </location>
</feature>
<evidence type="ECO:0008006" key="4">
    <source>
        <dbReference type="Google" id="ProtNLM"/>
    </source>
</evidence>
<dbReference type="EMBL" id="JAXCGZ010017424">
    <property type="protein sequence ID" value="KAK7068118.1"/>
    <property type="molecule type" value="Genomic_DNA"/>
</dbReference>
<feature type="compositionally biased region" description="Basic and acidic residues" evidence="1">
    <location>
        <begin position="127"/>
        <end position="144"/>
    </location>
</feature>
<gene>
    <name evidence="2" type="ORF">SK128_003790</name>
</gene>
<feature type="region of interest" description="Disordered" evidence="1">
    <location>
        <begin position="101"/>
        <end position="144"/>
    </location>
</feature>
<accession>A0AAN8WTE8</accession>
<dbReference type="InterPro" id="IPR036875">
    <property type="entry name" value="Znf_CCHC_sf"/>
</dbReference>
<dbReference type="GO" id="GO:0008270">
    <property type="term" value="F:zinc ion binding"/>
    <property type="evidence" value="ECO:0007669"/>
    <property type="project" value="InterPro"/>
</dbReference>
<sequence>MSPILTLEEETENKIMCYRCQQKGHKSLYCKNEPNCMKCGSSHETKLYETNVFIPENIECLRCKKQGINVWECNCTVHNTGAKKKSNSRKECSCDSARNKETRQQQKSQQGKQQQLQTGTGENPASGEKDADNRQKENKVRGHA</sequence>
<organism evidence="2 3">
    <name type="scientific">Halocaridina rubra</name>
    <name type="common">Hawaiian red shrimp</name>
    <dbReference type="NCBI Taxonomy" id="373956"/>
    <lineage>
        <taxon>Eukaryota</taxon>
        <taxon>Metazoa</taxon>
        <taxon>Ecdysozoa</taxon>
        <taxon>Arthropoda</taxon>
        <taxon>Crustacea</taxon>
        <taxon>Multicrustacea</taxon>
        <taxon>Malacostraca</taxon>
        <taxon>Eumalacostraca</taxon>
        <taxon>Eucarida</taxon>
        <taxon>Decapoda</taxon>
        <taxon>Pleocyemata</taxon>
        <taxon>Caridea</taxon>
        <taxon>Atyoidea</taxon>
        <taxon>Atyidae</taxon>
        <taxon>Halocaridina</taxon>
    </lineage>
</organism>
<name>A0AAN8WTE8_HALRR</name>
<dbReference type="AlphaFoldDB" id="A0AAN8WTE8"/>
<feature type="non-terminal residue" evidence="2">
    <location>
        <position position="144"/>
    </location>
</feature>
<protein>
    <recommendedName>
        <fullName evidence="4">CCHC-type domain-containing protein</fullName>
    </recommendedName>
</protein>
<comment type="caution">
    <text evidence="2">The sequence shown here is derived from an EMBL/GenBank/DDBJ whole genome shotgun (WGS) entry which is preliminary data.</text>
</comment>
<dbReference type="Proteomes" id="UP001381693">
    <property type="component" value="Unassembled WGS sequence"/>
</dbReference>
<keyword evidence="3" id="KW-1185">Reference proteome</keyword>
<reference evidence="2 3" key="1">
    <citation type="submission" date="2023-11" db="EMBL/GenBank/DDBJ databases">
        <title>Halocaridina rubra genome assembly.</title>
        <authorList>
            <person name="Smith C."/>
        </authorList>
    </citation>
    <scope>NUCLEOTIDE SEQUENCE [LARGE SCALE GENOMIC DNA]</scope>
    <source>
        <strain evidence="2">EP-1</strain>
        <tissue evidence="2">Whole</tissue>
    </source>
</reference>